<gene>
    <name evidence="3" type="ORF">S01H1_31504</name>
</gene>
<organism evidence="3">
    <name type="scientific">marine sediment metagenome</name>
    <dbReference type="NCBI Taxonomy" id="412755"/>
    <lineage>
        <taxon>unclassified sequences</taxon>
        <taxon>metagenomes</taxon>
        <taxon>ecological metagenomes</taxon>
    </lineage>
</organism>
<dbReference type="AlphaFoldDB" id="X0TUM3"/>
<evidence type="ECO:0000259" key="1">
    <source>
        <dbReference type="Pfam" id="PF01458"/>
    </source>
</evidence>
<feature type="domain" description="SUF system FeS cluster assembly SufBD N-terminal" evidence="2">
    <location>
        <begin position="3"/>
        <end position="63"/>
    </location>
</feature>
<evidence type="ECO:0000259" key="2">
    <source>
        <dbReference type="Pfam" id="PF19295"/>
    </source>
</evidence>
<dbReference type="PANTHER" id="PTHR43575">
    <property type="entry name" value="PROTEIN ABCI7, CHLOROPLASTIC"/>
    <property type="match status" value="1"/>
</dbReference>
<reference evidence="3" key="1">
    <citation type="journal article" date="2014" name="Front. Microbiol.">
        <title>High frequency of phylogenetically diverse reductive dehalogenase-homologous genes in deep subseafloor sedimentary metagenomes.</title>
        <authorList>
            <person name="Kawai M."/>
            <person name="Futagami T."/>
            <person name="Toyoda A."/>
            <person name="Takaki Y."/>
            <person name="Nishi S."/>
            <person name="Hori S."/>
            <person name="Arai W."/>
            <person name="Tsubouchi T."/>
            <person name="Morono Y."/>
            <person name="Uchiyama I."/>
            <person name="Ito T."/>
            <person name="Fujiyama A."/>
            <person name="Inagaki F."/>
            <person name="Takami H."/>
        </authorList>
    </citation>
    <scope>NUCLEOTIDE SEQUENCE</scope>
    <source>
        <strain evidence="3">Expedition CK06-06</strain>
    </source>
</reference>
<dbReference type="GO" id="GO:0016226">
    <property type="term" value="P:iron-sulfur cluster assembly"/>
    <property type="evidence" value="ECO:0007669"/>
    <property type="project" value="InterPro"/>
</dbReference>
<feature type="non-terminal residue" evidence="3">
    <location>
        <position position="1"/>
    </location>
</feature>
<dbReference type="InterPro" id="IPR000825">
    <property type="entry name" value="SUF_FeS_clus_asmbl_SufBD_core"/>
</dbReference>
<dbReference type="InterPro" id="IPR055346">
    <property type="entry name" value="Fe-S_cluster_assembly_SufBD"/>
</dbReference>
<dbReference type="InterPro" id="IPR045595">
    <property type="entry name" value="SufBD_N"/>
</dbReference>
<sequence>AKQGVIFVSLEEAVREQPELVERYFMTRCLPPEHGKFAALHGALWSGGAFVYVPQGVEVALPLRACQWLARPGLAAFPHTLIVLEAGSKLTFIAEQFSPDLDGQALSCGATEVYLHAGAQLRHILVQQLGRQVYNLGAQRHLLAEDSRLDSLIIGLGGKLTKFFVESLLEGPGANAQMRGVVFGGGDQHFDHQTLQEHIAPDCSSDLLFKVVVKDQAMSVHLGIVRVHRDARGTDAAQTVRNLILSEGAKAHPILPLEIEASDIRRCSHAAAVG</sequence>
<comment type="caution">
    <text evidence="3">The sequence shown here is derived from an EMBL/GenBank/DDBJ whole genome shotgun (WGS) entry which is preliminary data.</text>
</comment>
<accession>X0TUM3</accession>
<protein>
    <submittedName>
        <fullName evidence="3">Uncharacterized protein</fullName>
    </submittedName>
</protein>
<dbReference type="EMBL" id="BARS01019436">
    <property type="protein sequence ID" value="GAF90896.1"/>
    <property type="molecule type" value="Genomic_DNA"/>
</dbReference>
<name>X0TUM3_9ZZZZ</name>
<dbReference type="InterPro" id="IPR037284">
    <property type="entry name" value="SUF_FeS_clus_asmbl_SufBD_sf"/>
</dbReference>
<feature type="non-terminal residue" evidence="3">
    <location>
        <position position="274"/>
    </location>
</feature>
<dbReference type="Pfam" id="PF19295">
    <property type="entry name" value="SufBD_N"/>
    <property type="match status" value="1"/>
</dbReference>
<dbReference type="PANTHER" id="PTHR43575:SF1">
    <property type="entry name" value="PROTEIN ABCI7, CHLOROPLASTIC"/>
    <property type="match status" value="1"/>
</dbReference>
<proteinExistence type="predicted"/>
<dbReference type="Pfam" id="PF01458">
    <property type="entry name" value="SUFBD_core"/>
    <property type="match status" value="1"/>
</dbReference>
<evidence type="ECO:0000313" key="3">
    <source>
        <dbReference type="EMBL" id="GAF90896.1"/>
    </source>
</evidence>
<feature type="domain" description="SUF system FeS cluster assembly SufBD core" evidence="1">
    <location>
        <begin position="74"/>
        <end position="274"/>
    </location>
</feature>
<dbReference type="SUPFAM" id="SSF101960">
    <property type="entry name" value="Stabilizer of iron transporter SufD"/>
    <property type="match status" value="1"/>
</dbReference>